<dbReference type="Gene3D" id="2.30.29.30">
    <property type="entry name" value="Pleckstrin-homology domain (PH domain)/Phosphotyrosine-binding domain (PTB)"/>
    <property type="match status" value="1"/>
</dbReference>
<evidence type="ECO:0000256" key="1">
    <source>
        <dbReference type="ARBA" id="ARBA00004246"/>
    </source>
</evidence>
<dbReference type="CDD" id="cd09927">
    <property type="entry name" value="SH2_Tensin_like"/>
    <property type="match status" value="1"/>
</dbReference>
<evidence type="ECO:0000256" key="9">
    <source>
        <dbReference type="SAM" id="MobiDB-lite"/>
    </source>
</evidence>
<dbReference type="Proteomes" id="UP000694580">
    <property type="component" value="Chromosome 10"/>
</dbReference>
<reference evidence="13" key="2">
    <citation type="submission" date="2025-08" db="UniProtKB">
        <authorList>
            <consortium name="Ensembl"/>
        </authorList>
    </citation>
    <scope>IDENTIFICATION</scope>
</reference>
<evidence type="ECO:0000256" key="8">
    <source>
        <dbReference type="PROSITE-ProRule" id="PRU00191"/>
    </source>
</evidence>
<comment type="subcellular location">
    <subcellularLocation>
        <location evidence="1">Cell junction</location>
        <location evidence="1">Focal adhesion</location>
    </subcellularLocation>
</comment>
<dbReference type="PANTHER" id="PTHR45734:SF1">
    <property type="entry name" value="TENSIN-2"/>
    <property type="match status" value="1"/>
</dbReference>
<dbReference type="Pfam" id="PF10409">
    <property type="entry name" value="PTEN_C2"/>
    <property type="match status" value="1"/>
</dbReference>
<dbReference type="InterPro" id="IPR006020">
    <property type="entry name" value="PTB/PI_dom"/>
</dbReference>
<feature type="domain" description="Phosphatase tensin-type" evidence="11">
    <location>
        <begin position="1"/>
        <end position="178"/>
    </location>
</feature>
<dbReference type="InterPro" id="IPR029023">
    <property type="entry name" value="Tensin_phosphatase"/>
</dbReference>
<dbReference type="FunFam" id="3.30.505.10:FF:000002">
    <property type="entry name" value="Tensin 1"/>
    <property type="match status" value="1"/>
</dbReference>
<dbReference type="SMART" id="SM00252">
    <property type="entry name" value="SH2"/>
    <property type="match status" value="1"/>
</dbReference>
<dbReference type="InterPro" id="IPR036860">
    <property type="entry name" value="SH2_dom_sf"/>
</dbReference>
<evidence type="ECO:0000256" key="3">
    <source>
        <dbReference type="ARBA" id="ARBA00022553"/>
    </source>
</evidence>
<dbReference type="InterPro" id="IPR003595">
    <property type="entry name" value="Tyr_Pase_cat"/>
</dbReference>
<sequence>MERHYDFDLTYITERIISVFFPPLLEEQRYRVNLREVAAMLKSKHQDKFLLLNLSERRRDITRLNPKVRPRHQTPVHDFGWPDLHAPPLDKICAMCKAMESWLNSDPQHVVVLHCKGNKGKTGVIVAAYMHYSKISAGADQALSTLAMRKFCEDKVSSSLQPSQNRYIYYFGGLLSGAIKMNSSPLFLHQVLIPTIPNFHADGGYFPFLKIYQSMQLVYTSGVYDLQGAESRRLCVTIEPALLLKGDIMVKCYHRRSQKAERDTVFRLQFHTCTIHGAQLWFGKGELDEACSDYTFPSDATVEFVFSSGPEKMKGQEYQRNDPAVTVDYNTADPVVRWDSYENFNQRNEDNIGHTRGPLDGSLYAQVKKRRAAAAASVSSTNGSLPRSAAEDRTRHLLSVSTDSGHSSSVMPERVEEPPRPPPPTQQEREDLERLLGGIEGERSGGRDRDRETAILDDGDPVTPPEPRGTVRLGRTCSCRVGYRSQHCAETTCDRPHLLPNGYCLDRAAGSNGHSSAPPPSLIGMCHHTPHPHQTLPPPDLLWDRQPQAVRSITAALRAPQLLRVSLRPPSHCPPAASNHSGSPGSYSGYSTLNPQPPLPEKRRPATLPGSPNGRSGTLRSATGTQPSGQHHVTFSPSLGPVDGPAPEGELGGRMSVKFVQDSSRFWYKPGISREQAIAVLKEKDPGSFLIRDSNSFQGAYGLALKVATPPVSANNHGTKAADPLEQLVRHFLIETGPRGVKIKGCQNEPYFGSLSALVCQHSITPISLPCTLRIPDNGERAAGNMSTAADLLKQGAACNVLYLNSVETESLTGPQAVAKAAGATLSRTPRPAATVVHFKVSVQGITLTDSQRRVFFRRHYPVSSVTFSSVDPQDRSEFSAARVFGFVAKKPGGAAENVCHLFAELDPEQPAGAIVNFINKVMLGPQRR</sequence>
<dbReference type="GO" id="GO:0004725">
    <property type="term" value="F:protein tyrosine phosphatase activity"/>
    <property type="evidence" value="ECO:0007669"/>
    <property type="project" value="TreeGrafter"/>
</dbReference>
<evidence type="ECO:0000313" key="13">
    <source>
        <dbReference type="Ensembl" id="ENSDCDP00010040376.1"/>
    </source>
</evidence>
<reference evidence="13 14" key="1">
    <citation type="submission" date="2020-06" db="EMBL/GenBank/DDBJ databases">
        <authorList>
            <consortium name="Wellcome Sanger Institute Data Sharing"/>
        </authorList>
    </citation>
    <scope>NUCLEOTIDE SEQUENCE [LARGE SCALE GENOMIC DNA]</scope>
</reference>
<evidence type="ECO:0000259" key="12">
    <source>
        <dbReference type="PROSITE" id="PS51182"/>
    </source>
</evidence>
<keyword evidence="5" id="KW-0904">Protein phosphatase</keyword>
<dbReference type="Ensembl" id="ENSDCDT00010050240.1">
    <property type="protein sequence ID" value="ENSDCDP00010040376.1"/>
    <property type="gene ID" value="ENSDCDG00010025416.1"/>
</dbReference>
<feature type="region of interest" description="Disordered" evidence="9">
    <location>
        <begin position="567"/>
        <end position="647"/>
    </location>
</feature>
<protein>
    <submittedName>
        <fullName evidence="13">Uncharacterized protein</fullName>
    </submittedName>
</protein>
<feature type="compositionally biased region" description="Low complexity" evidence="9">
    <location>
        <begin position="399"/>
        <end position="409"/>
    </location>
</feature>
<keyword evidence="7 8" id="KW-0727">SH2 domain</keyword>
<dbReference type="GO" id="GO:0005925">
    <property type="term" value="C:focal adhesion"/>
    <property type="evidence" value="ECO:0007669"/>
    <property type="project" value="UniProtKB-SubCell"/>
</dbReference>
<dbReference type="InterPro" id="IPR033929">
    <property type="entry name" value="Tensin_PTB"/>
</dbReference>
<evidence type="ECO:0000313" key="14">
    <source>
        <dbReference type="Proteomes" id="UP000694580"/>
    </source>
</evidence>
<feature type="region of interest" description="Disordered" evidence="9">
    <location>
        <begin position="375"/>
        <end position="394"/>
    </location>
</feature>
<dbReference type="InterPro" id="IPR013625">
    <property type="entry name" value="PTB"/>
</dbReference>
<dbReference type="Gene3D" id="2.60.40.1110">
    <property type="match status" value="1"/>
</dbReference>
<dbReference type="InterPro" id="IPR011993">
    <property type="entry name" value="PH-like_dom_sf"/>
</dbReference>
<gene>
    <name evidence="13" type="primary">LOC114797706</name>
</gene>
<dbReference type="SMART" id="SM00404">
    <property type="entry name" value="PTPc_motif"/>
    <property type="match status" value="1"/>
</dbReference>
<dbReference type="CDD" id="cd14562">
    <property type="entry name" value="PTP_tensin-2"/>
    <property type="match status" value="1"/>
</dbReference>
<dbReference type="CDD" id="cd01213">
    <property type="entry name" value="PTB_tensin"/>
    <property type="match status" value="1"/>
</dbReference>
<keyword evidence="6" id="KW-0965">Cell junction</keyword>
<evidence type="ECO:0000256" key="2">
    <source>
        <dbReference type="ARBA" id="ARBA00007881"/>
    </source>
</evidence>
<dbReference type="InterPro" id="IPR029021">
    <property type="entry name" value="Prot-tyrosine_phosphatase-like"/>
</dbReference>
<dbReference type="InterPro" id="IPR051484">
    <property type="entry name" value="Tensin_PTEN_phosphatase"/>
</dbReference>
<dbReference type="PANTHER" id="PTHR45734">
    <property type="entry name" value="TENSIN"/>
    <property type="match status" value="1"/>
</dbReference>
<dbReference type="SUPFAM" id="SSF50729">
    <property type="entry name" value="PH domain-like"/>
    <property type="match status" value="1"/>
</dbReference>
<dbReference type="InterPro" id="IPR035892">
    <property type="entry name" value="C2_domain_sf"/>
</dbReference>
<comment type="similarity">
    <text evidence="2">Belongs to the PTEN phosphatase protein family.</text>
</comment>
<evidence type="ECO:0000256" key="6">
    <source>
        <dbReference type="ARBA" id="ARBA00022949"/>
    </source>
</evidence>
<dbReference type="PROSITE" id="PS50001">
    <property type="entry name" value="SH2"/>
    <property type="match status" value="1"/>
</dbReference>
<feature type="domain" description="C2 tensin-type" evidence="12">
    <location>
        <begin position="183"/>
        <end position="309"/>
    </location>
</feature>
<feature type="compositionally biased region" description="Polar residues" evidence="9">
    <location>
        <begin position="613"/>
        <end position="637"/>
    </location>
</feature>
<evidence type="ECO:0000259" key="11">
    <source>
        <dbReference type="PROSITE" id="PS51181"/>
    </source>
</evidence>
<feature type="compositionally biased region" description="Basic and acidic residues" evidence="9">
    <location>
        <begin position="427"/>
        <end position="454"/>
    </location>
</feature>
<dbReference type="Pfam" id="PF08416">
    <property type="entry name" value="PTB"/>
    <property type="match status" value="1"/>
</dbReference>
<accession>A0AAY4D7X3</accession>
<proteinExistence type="inferred from homology"/>
<dbReference type="InterPro" id="IPR000980">
    <property type="entry name" value="SH2"/>
</dbReference>
<feature type="region of interest" description="Disordered" evidence="9">
    <location>
        <begin position="399"/>
        <end position="469"/>
    </location>
</feature>
<feature type="domain" description="SH2" evidence="10">
    <location>
        <begin position="667"/>
        <end position="777"/>
    </location>
</feature>
<dbReference type="Gene3D" id="3.30.505.10">
    <property type="entry name" value="SH2 domain"/>
    <property type="match status" value="1"/>
</dbReference>
<reference evidence="13" key="3">
    <citation type="submission" date="2025-09" db="UniProtKB">
        <authorList>
            <consortium name="Ensembl"/>
        </authorList>
    </citation>
    <scope>IDENTIFICATION</scope>
</reference>
<dbReference type="FunFam" id="2.30.29.30:FF:000039">
    <property type="entry name" value="Tensin 1"/>
    <property type="match status" value="1"/>
</dbReference>
<dbReference type="AlphaFoldDB" id="A0AAY4D7X3"/>
<organism evidence="13 14">
    <name type="scientific">Denticeps clupeoides</name>
    <name type="common">denticle herring</name>
    <dbReference type="NCBI Taxonomy" id="299321"/>
    <lineage>
        <taxon>Eukaryota</taxon>
        <taxon>Metazoa</taxon>
        <taxon>Chordata</taxon>
        <taxon>Craniata</taxon>
        <taxon>Vertebrata</taxon>
        <taxon>Euteleostomi</taxon>
        <taxon>Actinopterygii</taxon>
        <taxon>Neopterygii</taxon>
        <taxon>Teleostei</taxon>
        <taxon>Clupei</taxon>
        <taxon>Clupeiformes</taxon>
        <taxon>Denticipitoidei</taxon>
        <taxon>Denticipitidae</taxon>
        <taxon>Denticeps</taxon>
    </lineage>
</organism>
<name>A0AAY4D7X3_9TELE</name>
<dbReference type="SMART" id="SM00462">
    <property type="entry name" value="PTB"/>
    <property type="match status" value="1"/>
</dbReference>
<dbReference type="InterPro" id="IPR035012">
    <property type="entry name" value="Tensin-like_SH2"/>
</dbReference>
<dbReference type="PROSITE" id="PS51182">
    <property type="entry name" value="C2_TENSIN"/>
    <property type="match status" value="1"/>
</dbReference>
<dbReference type="SUPFAM" id="SSF55550">
    <property type="entry name" value="SH2 domain"/>
    <property type="match status" value="1"/>
</dbReference>
<keyword evidence="3" id="KW-0597">Phosphoprotein</keyword>
<evidence type="ECO:0000256" key="4">
    <source>
        <dbReference type="ARBA" id="ARBA00022801"/>
    </source>
</evidence>
<dbReference type="GeneTree" id="ENSGT00940000163886"/>
<keyword evidence="14" id="KW-1185">Reference proteome</keyword>
<feature type="compositionally biased region" description="Low complexity" evidence="9">
    <location>
        <begin position="581"/>
        <end position="591"/>
    </location>
</feature>
<dbReference type="InterPro" id="IPR014020">
    <property type="entry name" value="Tensin_C2-dom"/>
</dbReference>
<dbReference type="PROSITE" id="PS51181">
    <property type="entry name" value="PPASE_TENSIN"/>
    <property type="match status" value="1"/>
</dbReference>
<evidence type="ECO:0000256" key="7">
    <source>
        <dbReference type="ARBA" id="ARBA00022999"/>
    </source>
</evidence>
<dbReference type="Gene3D" id="3.90.190.10">
    <property type="entry name" value="Protein tyrosine phosphatase superfamily"/>
    <property type="match status" value="1"/>
</dbReference>
<dbReference type="SUPFAM" id="SSF52799">
    <property type="entry name" value="(Phosphotyrosine protein) phosphatases II"/>
    <property type="match status" value="1"/>
</dbReference>
<dbReference type="SMART" id="SM01326">
    <property type="entry name" value="PTEN_C2"/>
    <property type="match status" value="1"/>
</dbReference>
<evidence type="ECO:0000256" key="5">
    <source>
        <dbReference type="ARBA" id="ARBA00022912"/>
    </source>
</evidence>
<dbReference type="Pfam" id="PF00017">
    <property type="entry name" value="SH2"/>
    <property type="match status" value="1"/>
</dbReference>
<keyword evidence="4" id="KW-0378">Hydrolase</keyword>
<evidence type="ECO:0000259" key="10">
    <source>
        <dbReference type="PROSITE" id="PS50001"/>
    </source>
</evidence>
<dbReference type="SUPFAM" id="SSF49562">
    <property type="entry name" value="C2 domain (Calcium/lipid-binding domain, CaLB)"/>
    <property type="match status" value="1"/>
</dbReference>